<dbReference type="RefSeq" id="WP_138126670.1">
    <property type="nucleotide sequence ID" value="NZ_SWLG01000007.1"/>
</dbReference>
<evidence type="ECO:0000256" key="3">
    <source>
        <dbReference type="ARBA" id="ARBA00038502"/>
    </source>
</evidence>
<dbReference type="InterPro" id="IPR000182">
    <property type="entry name" value="GNAT_dom"/>
</dbReference>
<keyword evidence="6" id="KW-1185">Reference proteome</keyword>
<sequence>MEPILLNIPTELTTDRLLLRVPEPGDGPEVNEVSNKSLPQLRPWLKFAQKVQSIDETETFLREAKAEFIMRKSLTYLIFKESRFIGNISLFHIDWKFPKFEIAYWLSTDENGNGYMTEAVKAVTELAFTQLDAVRVEIKVATPNDKSRGIPEKLGFELEGILKKADKHPDGYYYDVALYAKTN</sequence>
<evidence type="ECO:0000256" key="2">
    <source>
        <dbReference type="ARBA" id="ARBA00023315"/>
    </source>
</evidence>
<dbReference type="InterPro" id="IPR016181">
    <property type="entry name" value="Acyl_CoA_acyltransferase"/>
</dbReference>
<dbReference type="AlphaFoldDB" id="A0A5R9F2A3"/>
<keyword evidence="1 5" id="KW-0808">Transferase</keyword>
<dbReference type="Pfam" id="PF13302">
    <property type="entry name" value="Acetyltransf_3"/>
    <property type="match status" value="1"/>
</dbReference>
<dbReference type="PANTHER" id="PTHR43792">
    <property type="entry name" value="GNAT FAMILY, PUTATIVE (AFU_ORTHOLOGUE AFUA_3G00765)-RELATED-RELATED"/>
    <property type="match status" value="1"/>
</dbReference>
<evidence type="ECO:0000259" key="4">
    <source>
        <dbReference type="PROSITE" id="PS51186"/>
    </source>
</evidence>
<name>A0A5R9F2A3_9BACL</name>
<comment type="similarity">
    <text evidence="3">Belongs to the acetyltransferase family. RimJ subfamily.</text>
</comment>
<evidence type="ECO:0000313" key="5">
    <source>
        <dbReference type="EMBL" id="TLS37211.1"/>
    </source>
</evidence>
<keyword evidence="2" id="KW-0012">Acyltransferase</keyword>
<dbReference type="GO" id="GO:0016747">
    <property type="term" value="F:acyltransferase activity, transferring groups other than amino-acyl groups"/>
    <property type="evidence" value="ECO:0007669"/>
    <property type="project" value="InterPro"/>
</dbReference>
<protein>
    <submittedName>
        <fullName evidence="5">GNAT family N-acetyltransferase</fullName>
    </submittedName>
</protein>
<evidence type="ECO:0000313" key="6">
    <source>
        <dbReference type="Proteomes" id="UP000308230"/>
    </source>
</evidence>
<dbReference type="Gene3D" id="3.40.630.30">
    <property type="match status" value="1"/>
</dbReference>
<accession>A0A5R9F2A3</accession>
<dbReference type="InterPro" id="IPR051531">
    <property type="entry name" value="N-acetyltransferase"/>
</dbReference>
<dbReference type="SUPFAM" id="SSF55729">
    <property type="entry name" value="Acyl-CoA N-acyltransferases (Nat)"/>
    <property type="match status" value="1"/>
</dbReference>
<reference evidence="5 6" key="1">
    <citation type="submission" date="2019-04" db="EMBL/GenBank/DDBJ databases">
        <title>Bacillus caeni sp. nov., a bacterium isolated from mangrove sediment.</title>
        <authorList>
            <person name="Huang H."/>
            <person name="Mo K."/>
            <person name="Hu Y."/>
        </authorList>
    </citation>
    <scope>NUCLEOTIDE SEQUENCE [LARGE SCALE GENOMIC DNA]</scope>
    <source>
        <strain evidence="5 6">HB172195</strain>
    </source>
</reference>
<dbReference type="PANTHER" id="PTHR43792:SF8">
    <property type="entry name" value="[RIBOSOMAL PROTEIN US5]-ALANINE N-ACETYLTRANSFERASE"/>
    <property type="match status" value="1"/>
</dbReference>
<comment type="caution">
    <text evidence="5">The sequence shown here is derived from an EMBL/GenBank/DDBJ whole genome shotgun (WGS) entry which is preliminary data.</text>
</comment>
<evidence type="ECO:0000256" key="1">
    <source>
        <dbReference type="ARBA" id="ARBA00022679"/>
    </source>
</evidence>
<dbReference type="Proteomes" id="UP000308230">
    <property type="component" value="Unassembled WGS sequence"/>
</dbReference>
<feature type="domain" description="N-acetyltransferase" evidence="4">
    <location>
        <begin position="28"/>
        <end position="179"/>
    </location>
</feature>
<dbReference type="PROSITE" id="PS51186">
    <property type="entry name" value="GNAT"/>
    <property type="match status" value="1"/>
</dbReference>
<dbReference type="EMBL" id="SWLG01000007">
    <property type="protein sequence ID" value="TLS37211.1"/>
    <property type="molecule type" value="Genomic_DNA"/>
</dbReference>
<dbReference type="OrthoDB" id="9799321at2"/>
<organism evidence="5 6">
    <name type="scientific">Exobacillus caeni</name>
    <dbReference type="NCBI Taxonomy" id="2574798"/>
    <lineage>
        <taxon>Bacteria</taxon>
        <taxon>Bacillati</taxon>
        <taxon>Bacillota</taxon>
        <taxon>Bacilli</taxon>
        <taxon>Bacillales</taxon>
        <taxon>Guptibacillaceae</taxon>
        <taxon>Exobacillus</taxon>
    </lineage>
</organism>
<gene>
    <name evidence="5" type="ORF">FCL54_11840</name>
</gene>
<proteinExistence type="inferred from homology"/>